<feature type="domain" description="HIT" evidence="4">
    <location>
        <begin position="5"/>
        <end position="112"/>
    </location>
</feature>
<feature type="short sequence motif" description="Histidine triad motif" evidence="2 3">
    <location>
        <begin position="97"/>
        <end position="101"/>
    </location>
</feature>
<proteinExistence type="predicted"/>
<dbReference type="GO" id="GO:0006790">
    <property type="term" value="P:sulfur compound metabolic process"/>
    <property type="evidence" value="ECO:0007669"/>
    <property type="project" value="TreeGrafter"/>
</dbReference>
<dbReference type="PANTHER" id="PTHR47670:SF1">
    <property type="entry name" value="ADENYLYLSULFATASE HINT3"/>
    <property type="match status" value="1"/>
</dbReference>
<dbReference type="PRINTS" id="PR00332">
    <property type="entry name" value="HISTRIAD"/>
</dbReference>
<accession>A0A0G0VD96</accession>
<evidence type="ECO:0000256" key="2">
    <source>
        <dbReference type="PIRSR" id="PIRSR601310-3"/>
    </source>
</evidence>
<evidence type="ECO:0000313" key="5">
    <source>
        <dbReference type="EMBL" id="KKR97611.1"/>
    </source>
</evidence>
<evidence type="ECO:0000256" key="1">
    <source>
        <dbReference type="PIRSR" id="PIRSR601310-1"/>
    </source>
</evidence>
<dbReference type="Gene3D" id="3.30.428.10">
    <property type="entry name" value="HIT-like"/>
    <property type="match status" value="1"/>
</dbReference>
<dbReference type="PANTHER" id="PTHR47670">
    <property type="entry name" value="ADENYLYLSULFATASE HINT3"/>
    <property type="match status" value="1"/>
</dbReference>
<dbReference type="InterPro" id="IPR011146">
    <property type="entry name" value="HIT-like"/>
</dbReference>
<reference evidence="5 6" key="1">
    <citation type="journal article" date="2015" name="Nature">
        <title>rRNA introns, odd ribosomes, and small enigmatic genomes across a large radiation of phyla.</title>
        <authorList>
            <person name="Brown C.T."/>
            <person name="Hug L.A."/>
            <person name="Thomas B.C."/>
            <person name="Sharon I."/>
            <person name="Castelle C.J."/>
            <person name="Singh A."/>
            <person name="Wilkins M.J."/>
            <person name="Williams K.H."/>
            <person name="Banfield J.F."/>
        </authorList>
    </citation>
    <scope>NUCLEOTIDE SEQUENCE [LARGE SCALE GENOMIC DNA]</scope>
</reference>
<dbReference type="EMBL" id="LCAU01000011">
    <property type="protein sequence ID" value="KKR97611.1"/>
    <property type="molecule type" value="Genomic_DNA"/>
</dbReference>
<evidence type="ECO:0000259" key="4">
    <source>
        <dbReference type="PROSITE" id="PS51084"/>
    </source>
</evidence>
<dbReference type="InterPro" id="IPR019808">
    <property type="entry name" value="Histidine_triad_CS"/>
</dbReference>
<dbReference type="Pfam" id="PF01230">
    <property type="entry name" value="HIT"/>
    <property type="match status" value="1"/>
</dbReference>
<comment type="caution">
    <text evidence="5">The sequence shown here is derived from an EMBL/GenBank/DDBJ whole genome shotgun (WGS) entry which is preliminary data.</text>
</comment>
<dbReference type="InterPro" id="IPR039384">
    <property type="entry name" value="HINT"/>
</dbReference>
<gene>
    <name evidence="5" type="ORF">UU48_C0011G0003</name>
</gene>
<evidence type="ECO:0000313" key="6">
    <source>
        <dbReference type="Proteomes" id="UP000034746"/>
    </source>
</evidence>
<dbReference type="InterPro" id="IPR001310">
    <property type="entry name" value="Histidine_triad_HIT"/>
</dbReference>
<dbReference type="AlphaFoldDB" id="A0A0G0VD96"/>
<name>A0A0G0VD96_9BACT</name>
<feature type="active site" description="Tele-AMP-histidine intermediate" evidence="1">
    <location>
        <position position="99"/>
    </location>
</feature>
<sequence>MSDCLFCKIIQGDIPADRIYEDEQVLAFLDIHPVNTGHTLFIPKQHADNLLETPDENLAHLMQIVKKIAPSILRAVQAEGFNLGVNTGSIAGQVIFHTHIHVMPRFSKDGHDMWHEKEIGDLTNIAERIRKEIQK</sequence>
<dbReference type="InterPro" id="IPR036265">
    <property type="entry name" value="HIT-like_sf"/>
</dbReference>
<dbReference type="CDD" id="cd01277">
    <property type="entry name" value="HINT_subgroup"/>
    <property type="match status" value="1"/>
</dbReference>
<dbReference type="SUPFAM" id="SSF54197">
    <property type="entry name" value="HIT-like"/>
    <property type="match status" value="1"/>
</dbReference>
<dbReference type="Proteomes" id="UP000034746">
    <property type="component" value="Unassembled WGS sequence"/>
</dbReference>
<dbReference type="PROSITE" id="PS51084">
    <property type="entry name" value="HIT_2"/>
    <property type="match status" value="1"/>
</dbReference>
<dbReference type="GO" id="GO:0009150">
    <property type="term" value="P:purine ribonucleotide metabolic process"/>
    <property type="evidence" value="ECO:0007669"/>
    <property type="project" value="TreeGrafter"/>
</dbReference>
<organism evidence="5 6">
    <name type="scientific">Candidatus Uhrbacteria bacterium GW2011_GWF2_41_16</name>
    <dbReference type="NCBI Taxonomy" id="1618997"/>
    <lineage>
        <taxon>Bacteria</taxon>
        <taxon>Candidatus Uhriibacteriota</taxon>
    </lineage>
</organism>
<dbReference type="GO" id="GO:0047627">
    <property type="term" value="F:adenylylsulfatase activity"/>
    <property type="evidence" value="ECO:0007669"/>
    <property type="project" value="TreeGrafter"/>
</dbReference>
<protein>
    <submittedName>
        <fullName evidence="5">Histidine triad (HIT) protein</fullName>
    </submittedName>
</protein>
<evidence type="ECO:0000256" key="3">
    <source>
        <dbReference type="PROSITE-ProRule" id="PRU00464"/>
    </source>
</evidence>
<dbReference type="PROSITE" id="PS00892">
    <property type="entry name" value="HIT_1"/>
    <property type="match status" value="1"/>
</dbReference>